<protein>
    <submittedName>
        <fullName evidence="1">Uncharacterized protein</fullName>
    </submittedName>
</protein>
<reference evidence="1" key="2">
    <citation type="submission" date="2021-02" db="EMBL/GenBank/DDBJ databases">
        <authorList>
            <person name="Kimball J.A."/>
            <person name="Haas M.W."/>
            <person name="Macchietto M."/>
            <person name="Kono T."/>
            <person name="Duquette J."/>
            <person name="Shao M."/>
        </authorList>
    </citation>
    <scope>NUCLEOTIDE SEQUENCE</scope>
    <source>
        <tissue evidence="1">Fresh leaf tissue</tissue>
    </source>
</reference>
<evidence type="ECO:0000313" key="1">
    <source>
        <dbReference type="EMBL" id="KAG8053588.1"/>
    </source>
</evidence>
<proteinExistence type="predicted"/>
<evidence type="ECO:0000313" key="2">
    <source>
        <dbReference type="Proteomes" id="UP000729402"/>
    </source>
</evidence>
<gene>
    <name evidence="1" type="ORF">GUJ93_ZPchr0001g32124</name>
</gene>
<dbReference type="EMBL" id="JAAALK010000288">
    <property type="protein sequence ID" value="KAG8053588.1"/>
    <property type="molecule type" value="Genomic_DNA"/>
</dbReference>
<reference evidence="1" key="1">
    <citation type="journal article" date="2021" name="bioRxiv">
        <title>Whole Genome Assembly and Annotation of Northern Wild Rice, Zizania palustris L., Supports a Whole Genome Duplication in the Zizania Genus.</title>
        <authorList>
            <person name="Haas M."/>
            <person name="Kono T."/>
            <person name="Macchietto M."/>
            <person name="Millas R."/>
            <person name="McGilp L."/>
            <person name="Shao M."/>
            <person name="Duquette J."/>
            <person name="Hirsch C.N."/>
            <person name="Kimball J."/>
        </authorList>
    </citation>
    <scope>NUCLEOTIDE SEQUENCE</scope>
    <source>
        <tissue evidence="1">Fresh leaf tissue</tissue>
    </source>
</reference>
<keyword evidence="2" id="KW-1185">Reference proteome</keyword>
<dbReference type="Proteomes" id="UP000729402">
    <property type="component" value="Unassembled WGS sequence"/>
</dbReference>
<accession>A0A8J5RXU4</accession>
<sequence>MARRFLPHIRLLARAVPRASAFPVRLWPSRAAAAASAPVHGAFQFRSPEEEGRKGSFRWDHEDECARALLVVYYLFYPRILPPL</sequence>
<organism evidence="1 2">
    <name type="scientific">Zizania palustris</name>
    <name type="common">Northern wild rice</name>
    <dbReference type="NCBI Taxonomy" id="103762"/>
    <lineage>
        <taxon>Eukaryota</taxon>
        <taxon>Viridiplantae</taxon>
        <taxon>Streptophyta</taxon>
        <taxon>Embryophyta</taxon>
        <taxon>Tracheophyta</taxon>
        <taxon>Spermatophyta</taxon>
        <taxon>Magnoliopsida</taxon>
        <taxon>Liliopsida</taxon>
        <taxon>Poales</taxon>
        <taxon>Poaceae</taxon>
        <taxon>BOP clade</taxon>
        <taxon>Oryzoideae</taxon>
        <taxon>Oryzeae</taxon>
        <taxon>Zizaniinae</taxon>
        <taxon>Zizania</taxon>
    </lineage>
</organism>
<comment type="caution">
    <text evidence="1">The sequence shown here is derived from an EMBL/GenBank/DDBJ whole genome shotgun (WGS) entry which is preliminary data.</text>
</comment>
<name>A0A8J5RXU4_ZIZPA</name>
<dbReference type="AlphaFoldDB" id="A0A8J5RXU4"/>